<dbReference type="KEGG" id="sap:Sulac_0931"/>
<evidence type="ECO:0000256" key="2">
    <source>
        <dbReference type="ARBA" id="ARBA00022723"/>
    </source>
</evidence>
<keyword evidence="3" id="KW-0677">Repeat</keyword>
<dbReference type="AlphaFoldDB" id="G8TSQ6"/>
<dbReference type="Proteomes" id="UP000005439">
    <property type="component" value="Chromosome"/>
</dbReference>
<keyword evidence="2" id="KW-0479">Metal-binding</keyword>
<organism evidence="7 8">
    <name type="scientific">Sulfobacillus acidophilus (strain ATCC 700253 / DSM 10332 / NAL)</name>
    <dbReference type="NCBI Taxonomy" id="679936"/>
    <lineage>
        <taxon>Bacteria</taxon>
        <taxon>Bacillati</taxon>
        <taxon>Bacillota</taxon>
        <taxon>Clostridia</taxon>
        <taxon>Eubacteriales</taxon>
        <taxon>Clostridiales Family XVII. Incertae Sedis</taxon>
        <taxon>Sulfobacillus</taxon>
    </lineage>
</organism>
<evidence type="ECO:0000256" key="4">
    <source>
        <dbReference type="ARBA" id="ARBA00023004"/>
    </source>
</evidence>
<gene>
    <name evidence="7" type="ordered locus">Sulac_0931</name>
</gene>
<keyword evidence="4" id="KW-0408">Iron</keyword>
<feature type="domain" description="4Fe-4S ferredoxin-type" evidence="6">
    <location>
        <begin position="48"/>
        <end position="77"/>
    </location>
</feature>
<dbReference type="Pfam" id="PF13183">
    <property type="entry name" value="Fer4_8"/>
    <property type="match status" value="1"/>
</dbReference>
<dbReference type="GO" id="GO:0016491">
    <property type="term" value="F:oxidoreductase activity"/>
    <property type="evidence" value="ECO:0007669"/>
    <property type="project" value="UniProtKB-ARBA"/>
</dbReference>
<evidence type="ECO:0000259" key="6">
    <source>
        <dbReference type="PROSITE" id="PS51379"/>
    </source>
</evidence>
<keyword evidence="8" id="KW-1185">Reference proteome</keyword>
<dbReference type="InterPro" id="IPR017896">
    <property type="entry name" value="4Fe4S_Fe-S-bd"/>
</dbReference>
<dbReference type="GO" id="GO:0046872">
    <property type="term" value="F:metal ion binding"/>
    <property type="evidence" value="ECO:0007669"/>
    <property type="project" value="UniProtKB-KW"/>
</dbReference>
<dbReference type="PANTHER" id="PTHR32479:SF19">
    <property type="entry name" value="ANAEROBIC GLYCEROL-3-PHOSPHATE DEHYDROGENASE SUBUNIT C"/>
    <property type="match status" value="1"/>
</dbReference>
<dbReference type="InterPro" id="IPR004017">
    <property type="entry name" value="Cys_rich_dom"/>
</dbReference>
<dbReference type="Gene3D" id="1.10.1060.10">
    <property type="entry name" value="Alpha-helical ferredoxin"/>
    <property type="match status" value="1"/>
</dbReference>
<dbReference type="PROSITE" id="PS00198">
    <property type="entry name" value="4FE4S_FER_1"/>
    <property type="match status" value="1"/>
</dbReference>
<dbReference type="PROSITE" id="PS51379">
    <property type="entry name" value="4FE4S_FER_2"/>
    <property type="match status" value="2"/>
</dbReference>
<keyword evidence="1" id="KW-0004">4Fe-4S</keyword>
<evidence type="ECO:0000256" key="5">
    <source>
        <dbReference type="ARBA" id="ARBA00023014"/>
    </source>
</evidence>
<sequence length="405" mass="44945">MWPHLAYDACLKCQICLSACPVYWVEDDFPGPKAAGPDWYRRAEAGDDTPLPHVDDCTFCQLCEEACPADVPIAHLIAEHKARLSKSGRMRMRDFILKRPHWVARYPRLGHIRGAVAEWMGLSRQSRRPRIYRQRTATRSTVRPPVQGRVGLFIDCFNRGYDEVVIARAEALLNLWGYEVIRLPAEFRCCGAAAYAGGDSALARRLGHETALAIESVVRREKPSVLVTLNATCDGTLRDEWPTYYGLSISLPVIPFEEFAWEKAPQEFWAVLRRAAPETSLTHTTCRGQVARGNGLLSALAKRAGWEAVHLPISCCGAAGSYAFKAEHDATAHRLAEAALPAVSRDPSFLMVDSGTCAVHLQQVLGIVARHPAYWLYERYQEGMKENDGTPKALNADHHSGAPSA</sequence>
<dbReference type="EMBL" id="CP003179">
    <property type="protein sequence ID" value="AEW04433.1"/>
    <property type="molecule type" value="Genomic_DNA"/>
</dbReference>
<feature type="domain" description="4Fe-4S ferredoxin-type" evidence="6">
    <location>
        <begin position="1"/>
        <end position="30"/>
    </location>
</feature>
<reference evidence="8" key="1">
    <citation type="submission" date="2011-12" db="EMBL/GenBank/DDBJ databases">
        <title>The complete genome of chromosome of Sulfobacillus acidophilus DSM 10332.</title>
        <authorList>
            <person name="Lucas S."/>
            <person name="Han J."/>
            <person name="Lapidus A."/>
            <person name="Bruce D."/>
            <person name="Goodwin L."/>
            <person name="Pitluck S."/>
            <person name="Peters L."/>
            <person name="Kyrpides N."/>
            <person name="Mavromatis K."/>
            <person name="Ivanova N."/>
            <person name="Mikhailova N."/>
            <person name="Chertkov O."/>
            <person name="Saunders E."/>
            <person name="Detter J.C."/>
            <person name="Tapia R."/>
            <person name="Han C."/>
            <person name="Land M."/>
            <person name="Hauser L."/>
            <person name="Markowitz V."/>
            <person name="Cheng J.-F."/>
            <person name="Hugenholtz P."/>
            <person name="Woyke T."/>
            <person name="Wu D."/>
            <person name="Pukall R."/>
            <person name="Gehrich-Schroeter G."/>
            <person name="Schneider S."/>
            <person name="Klenk H.-P."/>
            <person name="Eisen J.A."/>
        </authorList>
    </citation>
    <scope>NUCLEOTIDE SEQUENCE [LARGE SCALE GENOMIC DNA]</scope>
    <source>
        <strain evidence="8">ATCC 700253 / DSM 10332 / NAL</strain>
    </source>
</reference>
<dbReference type="GO" id="GO:0051539">
    <property type="term" value="F:4 iron, 4 sulfur cluster binding"/>
    <property type="evidence" value="ECO:0007669"/>
    <property type="project" value="UniProtKB-KW"/>
</dbReference>
<dbReference type="HOGENOM" id="CLU_023081_7_1_9"/>
<protein>
    <recommendedName>
        <fullName evidence="6">4Fe-4S ferredoxin-type domain-containing protein</fullName>
    </recommendedName>
</protein>
<accession>G8TSQ6</accession>
<dbReference type="SUPFAM" id="SSF46548">
    <property type="entry name" value="alpha-helical ferredoxin"/>
    <property type="match status" value="1"/>
</dbReference>
<dbReference type="PANTHER" id="PTHR32479">
    <property type="entry name" value="GLYCOLATE OXIDASE IRON-SULFUR SUBUNIT"/>
    <property type="match status" value="1"/>
</dbReference>
<evidence type="ECO:0000256" key="3">
    <source>
        <dbReference type="ARBA" id="ARBA00022737"/>
    </source>
</evidence>
<proteinExistence type="predicted"/>
<evidence type="ECO:0000256" key="1">
    <source>
        <dbReference type="ARBA" id="ARBA00022485"/>
    </source>
</evidence>
<evidence type="ECO:0000313" key="7">
    <source>
        <dbReference type="EMBL" id="AEW04433.1"/>
    </source>
</evidence>
<dbReference type="InterPro" id="IPR009051">
    <property type="entry name" value="Helical_ferredxn"/>
</dbReference>
<keyword evidence="5" id="KW-0411">Iron-sulfur</keyword>
<evidence type="ECO:0000313" key="8">
    <source>
        <dbReference type="Proteomes" id="UP000005439"/>
    </source>
</evidence>
<reference evidence="7 8" key="2">
    <citation type="journal article" date="2012" name="Stand. Genomic Sci.">
        <title>Complete genome sequence of the moderately thermophilic mineral-sulfide-oxidizing firmicute Sulfobacillus acidophilus type strain (NAL(T)).</title>
        <authorList>
            <person name="Anderson I."/>
            <person name="Chertkov O."/>
            <person name="Chen A."/>
            <person name="Saunders E."/>
            <person name="Lapidus A."/>
            <person name="Nolan M."/>
            <person name="Lucas S."/>
            <person name="Hammon N."/>
            <person name="Deshpande S."/>
            <person name="Cheng J.F."/>
            <person name="Han C."/>
            <person name="Tapia R."/>
            <person name="Goodwin L.A."/>
            <person name="Pitluck S."/>
            <person name="Liolios K."/>
            <person name="Pagani I."/>
            <person name="Ivanova N."/>
            <person name="Mikhailova N."/>
            <person name="Pati A."/>
            <person name="Palaniappan K."/>
            <person name="Land M."/>
            <person name="Pan C."/>
            <person name="Rohde M."/>
            <person name="Pukall R."/>
            <person name="Goker M."/>
            <person name="Detter J.C."/>
            <person name="Woyke T."/>
            <person name="Bristow J."/>
            <person name="Eisen J.A."/>
            <person name="Markowitz V."/>
            <person name="Hugenholtz P."/>
            <person name="Kyrpides N.C."/>
            <person name="Klenk H.P."/>
            <person name="Mavromatis K."/>
        </authorList>
    </citation>
    <scope>NUCLEOTIDE SEQUENCE [LARGE SCALE GENOMIC DNA]</scope>
    <source>
        <strain evidence="8">ATCC 700253 / DSM 10332 / NAL</strain>
    </source>
</reference>
<dbReference type="InterPro" id="IPR017900">
    <property type="entry name" value="4Fe4S_Fe_S_CS"/>
</dbReference>
<dbReference type="Pfam" id="PF02754">
    <property type="entry name" value="CCG"/>
    <property type="match status" value="2"/>
</dbReference>
<dbReference type="PATRIC" id="fig|679936.5.peg.985"/>
<dbReference type="STRING" id="679936.Sulac_0931"/>
<name>G8TSQ6_SULAD</name>